<dbReference type="EMBL" id="FZNW01000001">
    <property type="protein sequence ID" value="SNR27906.1"/>
    <property type="molecule type" value="Genomic_DNA"/>
</dbReference>
<accession>A0A238V0W1</accession>
<sequence>MLLVSVRHCYCESAEDMESVRTAMGLLADGRQLTSVLYRRIASTYSLDSRSDTYADRLPHVDDPDWQI</sequence>
<gene>
    <name evidence="1" type="ORF">SAMN06265360_101138</name>
</gene>
<name>A0A238V0W1_9PSEU</name>
<organism evidence="1 2">
    <name type="scientific">Haloechinothrix alba</name>
    <dbReference type="NCBI Taxonomy" id="664784"/>
    <lineage>
        <taxon>Bacteria</taxon>
        <taxon>Bacillati</taxon>
        <taxon>Actinomycetota</taxon>
        <taxon>Actinomycetes</taxon>
        <taxon>Pseudonocardiales</taxon>
        <taxon>Pseudonocardiaceae</taxon>
        <taxon>Haloechinothrix</taxon>
    </lineage>
</organism>
<protein>
    <submittedName>
        <fullName evidence="1">Uncharacterized protein</fullName>
    </submittedName>
</protein>
<evidence type="ECO:0000313" key="2">
    <source>
        <dbReference type="Proteomes" id="UP000198348"/>
    </source>
</evidence>
<proteinExistence type="predicted"/>
<evidence type="ECO:0000313" key="1">
    <source>
        <dbReference type="EMBL" id="SNR27906.1"/>
    </source>
</evidence>
<keyword evidence="2" id="KW-1185">Reference proteome</keyword>
<dbReference type="Proteomes" id="UP000198348">
    <property type="component" value="Unassembled WGS sequence"/>
</dbReference>
<dbReference type="AlphaFoldDB" id="A0A238V0W1"/>
<reference evidence="1 2" key="1">
    <citation type="submission" date="2017-06" db="EMBL/GenBank/DDBJ databases">
        <authorList>
            <person name="Kim H.J."/>
            <person name="Triplett B.A."/>
        </authorList>
    </citation>
    <scope>NUCLEOTIDE SEQUENCE [LARGE SCALE GENOMIC DNA]</scope>
    <source>
        <strain evidence="1 2">DSM 45207</strain>
    </source>
</reference>